<dbReference type="InterPro" id="IPR037185">
    <property type="entry name" value="EmrE-like"/>
</dbReference>
<sequence>MDVPIGDGTEIQLPEIDKRTVIGVSVAIAGNILISLALNLQKLAHRRRDLAAAHFDGQKSQQDRVDTMRLPHPPMERVRELSQEGAEEDPDDIAGGELDTIRGPRLDALESESEPLLPRVSSHGSTGRITTKKRASLFRTFFPTKPPYSARHPPAMPATPRRQTPARPPSMSRSSSNTTTSSSVVSNGNEGDYLKSKLWWAGFLLMNVGELGNFISYAFAPASVVAPLGTSALIANCFFAPLLLKERFRRVEFLGIFISIVGAVTVVFSANTSDTRLDRDALIEAITQQPFIIYSIIYVVGAFILTGLSASQCARDWVFVDVGLCALFGGFTVLSTKALSTLLTMEWIKVFTEWITYPIVAVLLGTGIGQIRYLNRALMRFDSKIVVPAQFVLFNLSAILGSAILYGDFKEASFHQLVTFFYGCAATFGGVYLIAVSTGLQEEEPTVSDPESATAPPTPDVRLGTVGRRSRHLAMLDTVRSSPSLRRKLSTSSMVGFSPAQRLLIVHSPVDDDDIQPGPDTRRWTMSWGDEIPDRLHTPRRTPLAQDIQLPPQRVHQDGEELDNLFSLH</sequence>
<dbReference type="GO" id="GO:0016020">
    <property type="term" value="C:membrane"/>
    <property type="evidence" value="ECO:0007669"/>
    <property type="project" value="UniProtKB-SubCell"/>
</dbReference>
<dbReference type="GO" id="GO:0015095">
    <property type="term" value="F:magnesium ion transmembrane transporter activity"/>
    <property type="evidence" value="ECO:0007669"/>
    <property type="project" value="InterPro"/>
</dbReference>
<gene>
    <name evidence="7" type="ORF">BJ322DRAFT_328990</name>
</gene>
<reference evidence="7" key="2">
    <citation type="submission" date="2020-11" db="EMBL/GenBank/DDBJ databases">
        <authorList>
            <consortium name="DOE Joint Genome Institute"/>
            <person name="Kuo A."/>
            <person name="Miyauchi S."/>
            <person name="Kiss E."/>
            <person name="Drula E."/>
            <person name="Kohler A."/>
            <person name="Sanchez-Garcia M."/>
            <person name="Andreopoulos B."/>
            <person name="Barry K.W."/>
            <person name="Bonito G."/>
            <person name="Buee M."/>
            <person name="Carver A."/>
            <person name="Chen C."/>
            <person name="Cichocki N."/>
            <person name="Clum A."/>
            <person name="Culley D."/>
            <person name="Crous P.W."/>
            <person name="Fauchery L."/>
            <person name="Girlanda M."/>
            <person name="Hayes R."/>
            <person name="Keri Z."/>
            <person name="Labutti K."/>
            <person name="Lipzen A."/>
            <person name="Lombard V."/>
            <person name="Magnuson J."/>
            <person name="Maillard F."/>
            <person name="Morin E."/>
            <person name="Murat C."/>
            <person name="Nolan M."/>
            <person name="Ohm R."/>
            <person name="Pangilinan J."/>
            <person name="Pereira M."/>
            <person name="Perotto S."/>
            <person name="Peter M."/>
            <person name="Riley R."/>
            <person name="Sitrit Y."/>
            <person name="Stielow B."/>
            <person name="Szollosi G."/>
            <person name="Zifcakova L."/>
            <person name="Stursova M."/>
            <person name="Spatafora J.W."/>
            <person name="Tedersoo L."/>
            <person name="Vaario L.-M."/>
            <person name="Yamada A."/>
            <person name="Yan M."/>
            <person name="Wang P."/>
            <person name="Xu J."/>
            <person name="Bruns T."/>
            <person name="Baldrian P."/>
            <person name="Vilgalys R."/>
            <person name="Henrissat B."/>
            <person name="Grigoriev I.V."/>
            <person name="Hibbett D."/>
            <person name="Nagy L.G."/>
            <person name="Martin F.M."/>
        </authorList>
    </citation>
    <scope>NUCLEOTIDE SEQUENCE</scope>
    <source>
        <strain evidence="7">UH-Tt-Lm1</strain>
    </source>
</reference>
<evidence type="ECO:0000256" key="2">
    <source>
        <dbReference type="ARBA" id="ARBA00022692"/>
    </source>
</evidence>
<keyword evidence="4 6" id="KW-0472">Membrane</keyword>
<feature type="transmembrane region" description="Helical" evidence="6">
    <location>
        <begin position="251"/>
        <end position="271"/>
    </location>
</feature>
<feature type="transmembrane region" description="Helical" evidence="6">
    <location>
        <begin position="198"/>
        <end position="219"/>
    </location>
</feature>
<evidence type="ECO:0000313" key="8">
    <source>
        <dbReference type="Proteomes" id="UP000736335"/>
    </source>
</evidence>
<dbReference type="InterPro" id="IPR008521">
    <property type="entry name" value="Mg_trans_NIPA"/>
</dbReference>
<feature type="region of interest" description="Disordered" evidence="5">
    <location>
        <begin position="109"/>
        <end position="129"/>
    </location>
</feature>
<keyword evidence="3 6" id="KW-1133">Transmembrane helix</keyword>
<feature type="transmembrane region" description="Helical" evidence="6">
    <location>
        <begin position="413"/>
        <end position="435"/>
    </location>
</feature>
<comment type="subcellular location">
    <subcellularLocation>
        <location evidence="1">Membrane</location>
        <topology evidence="1">Multi-pass membrane protein</topology>
    </subcellularLocation>
</comment>
<evidence type="ECO:0000256" key="3">
    <source>
        <dbReference type="ARBA" id="ARBA00022989"/>
    </source>
</evidence>
<dbReference type="Pfam" id="PF05653">
    <property type="entry name" value="Mg_trans_NIPA"/>
    <property type="match status" value="1"/>
</dbReference>
<feature type="transmembrane region" description="Helical" evidence="6">
    <location>
        <begin position="225"/>
        <end position="244"/>
    </location>
</feature>
<dbReference type="EMBL" id="WIUZ02000017">
    <property type="protein sequence ID" value="KAF9780307.1"/>
    <property type="molecule type" value="Genomic_DNA"/>
</dbReference>
<organism evidence="7 8">
    <name type="scientific">Thelephora terrestris</name>
    <dbReference type="NCBI Taxonomy" id="56493"/>
    <lineage>
        <taxon>Eukaryota</taxon>
        <taxon>Fungi</taxon>
        <taxon>Dikarya</taxon>
        <taxon>Basidiomycota</taxon>
        <taxon>Agaricomycotina</taxon>
        <taxon>Agaricomycetes</taxon>
        <taxon>Thelephorales</taxon>
        <taxon>Thelephoraceae</taxon>
        <taxon>Thelephora</taxon>
    </lineage>
</organism>
<comment type="caution">
    <text evidence="7">The sequence shown here is derived from an EMBL/GenBank/DDBJ whole genome shotgun (WGS) entry which is preliminary data.</text>
</comment>
<dbReference type="AlphaFoldDB" id="A0A9P6H6J0"/>
<evidence type="ECO:0000256" key="6">
    <source>
        <dbReference type="SAM" id="Phobius"/>
    </source>
</evidence>
<evidence type="ECO:0000256" key="1">
    <source>
        <dbReference type="ARBA" id="ARBA00004141"/>
    </source>
</evidence>
<dbReference type="OrthoDB" id="165382at2759"/>
<dbReference type="PANTHER" id="PTHR12570:SF65">
    <property type="entry name" value="MAGNESIUM TRANSPORTER NIPA9-RELATED"/>
    <property type="match status" value="1"/>
</dbReference>
<feature type="transmembrane region" description="Helical" evidence="6">
    <location>
        <begin position="385"/>
        <end position="407"/>
    </location>
</feature>
<keyword evidence="2 6" id="KW-0812">Transmembrane</keyword>
<evidence type="ECO:0000256" key="5">
    <source>
        <dbReference type="SAM" id="MobiDB-lite"/>
    </source>
</evidence>
<protein>
    <submittedName>
        <fullName evidence="7">DUF803-domain-containing protein</fullName>
    </submittedName>
</protein>
<dbReference type="PANTHER" id="PTHR12570">
    <property type="match status" value="1"/>
</dbReference>
<dbReference type="Proteomes" id="UP000736335">
    <property type="component" value="Unassembled WGS sequence"/>
</dbReference>
<proteinExistence type="predicted"/>
<feature type="transmembrane region" description="Helical" evidence="6">
    <location>
        <begin position="291"/>
        <end position="310"/>
    </location>
</feature>
<feature type="compositionally biased region" description="Low complexity" evidence="5">
    <location>
        <begin position="158"/>
        <end position="186"/>
    </location>
</feature>
<accession>A0A9P6H6J0</accession>
<feature type="transmembrane region" description="Helical" evidence="6">
    <location>
        <begin position="20"/>
        <end position="40"/>
    </location>
</feature>
<evidence type="ECO:0000256" key="4">
    <source>
        <dbReference type="ARBA" id="ARBA00023136"/>
    </source>
</evidence>
<feature type="transmembrane region" description="Helical" evidence="6">
    <location>
        <begin position="354"/>
        <end position="373"/>
    </location>
</feature>
<feature type="transmembrane region" description="Helical" evidence="6">
    <location>
        <begin position="317"/>
        <end position="334"/>
    </location>
</feature>
<name>A0A9P6H6J0_9AGAM</name>
<feature type="region of interest" description="Disordered" evidence="5">
    <location>
        <begin position="142"/>
        <end position="186"/>
    </location>
</feature>
<reference evidence="7" key="1">
    <citation type="journal article" date="2020" name="Nat. Commun.">
        <title>Large-scale genome sequencing of mycorrhizal fungi provides insights into the early evolution of symbiotic traits.</title>
        <authorList>
            <person name="Miyauchi S."/>
            <person name="Kiss E."/>
            <person name="Kuo A."/>
            <person name="Drula E."/>
            <person name="Kohler A."/>
            <person name="Sanchez-Garcia M."/>
            <person name="Morin E."/>
            <person name="Andreopoulos B."/>
            <person name="Barry K.W."/>
            <person name="Bonito G."/>
            <person name="Buee M."/>
            <person name="Carver A."/>
            <person name="Chen C."/>
            <person name="Cichocki N."/>
            <person name="Clum A."/>
            <person name="Culley D."/>
            <person name="Crous P.W."/>
            <person name="Fauchery L."/>
            <person name="Girlanda M."/>
            <person name="Hayes R.D."/>
            <person name="Keri Z."/>
            <person name="LaButti K."/>
            <person name="Lipzen A."/>
            <person name="Lombard V."/>
            <person name="Magnuson J."/>
            <person name="Maillard F."/>
            <person name="Murat C."/>
            <person name="Nolan M."/>
            <person name="Ohm R.A."/>
            <person name="Pangilinan J."/>
            <person name="Pereira M.F."/>
            <person name="Perotto S."/>
            <person name="Peter M."/>
            <person name="Pfister S."/>
            <person name="Riley R."/>
            <person name="Sitrit Y."/>
            <person name="Stielow J.B."/>
            <person name="Szollosi G."/>
            <person name="Zifcakova L."/>
            <person name="Stursova M."/>
            <person name="Spatafora J.W."/>
            <person name="Tedersoo L."/>
            <person name="Vaario L.M."/>
            <person name="Yamada A."/>
            <person name="Yan M."/>
            <person name="Wang P."/>
            <person name="Xu J."/>
            <person name="Bruns T."/>
            <person name="Baldrian P."/>
            <person name="Vilgalys R."/>
            <person name="Dunand C."/>
            <person name="Henrissat B."/>
            <person name="Grigoriev I.V."/>
            <person name="Hibbett D."/>
            <person name="Nagy L.G."/>
            <person name="Martin F.M."/>
        </authorList>
    </citation>
    <scope>NUCLEOTIDE SEQUENCE</scope>
    <source>
        <strain evidence="7">UH-Tt-Lm1</strain>
    </source>
</reference>
<keyword evidence="8" id="KW-1185">Reference proteome</keyword>
<dbReference type="SUPFAM" id="SSF103481">
    <property type="entry name" value="Multidrug resistance efflux transporter EmrE"/>
    <property type="match status" value="1"/>
</dbReference>
<evidence type="ECO:0000313" key="7">
    <source>
        <dbReference type="EMBL" id="KAF9780307.1"/>
    </source>
</evidence>